<dbReference type="EMBL" id="JACHGH010000001">
    <property type="protein sequence ID" value="MBB6452152.1"/>
    <property type="molecule type" value="Genomic_DNA"/>
</dbReference>
<organism evidence="11 12">
    <name type="scientific">Salirhabdus euzebyi</name>
    <dbReference type="NCBI Taxonomy" id="394506"/>
    <lineage>
        <taxon>Bacteria</taxon>
        <taxon>Bacillati</taxon>
        <taxon>Bacillota</taxon>
        <taxon>Bacilli</taxon>
        <taxon>Bacillales</taxon>
        <taxon>Bacillaceae</taxon>
        <taxon>Salirhabdus</taxon>
    </lineage>
</organism>
<dbReference type="RefSeq" id="WP_174494304.1">
    <property type="nucleotide sequence ID" value="NZ_CADDWK010000001.1"/>
</dbReference>
<feature type="domain" description="Methyl-accepting transducer" evidence="9">
    <location>
        <begin position="371"/>
        <end position="628"/>
    </location>
</feature>
<keyword evidence="2" id="KW-1003">Cell membrane</keyword>
<dbReference type="CDD" id="cd06225">
    <property type="entry name" value="HAMP"/>
    <property type="match status" value="1"/>
</dbReference>
<reference evidence="11 12" key="1">
    <citation type="submission" date="2020-08" db="EMBL/GenBank/DDBJ databases">
        <title>Genomic Encyclopedia of Type Strains, Phase IV (KMG-IV): sequencing the most valuable type-strain genomes for metagenomic binning, comparative biology and taxonomic classification.</title>
        <authorList>
            <person name="Goeker M."/>
        </authorList>
    </citation>
    <scope>NUCLEOTIDE SEQUENCE [LARGE SCALE GENOMIC DNA]</scope>
    <source>
        <strain evidence="11 12">DSM 19612</strain>
    </source>
</reference>
<dbReference type="Pfam" id="PF00672">
    <property type="entry name" value="HAMP"/>
    <property type="match status" value="1"/>
</dbReference>
<sequence>MKSIKGKVLFILSLSLLSLAILIIFSIYFFNQQAKLANEIQEVQTAFVESEDLKYKMLNTRYQEQLFLSTPSEQQAQALTTSIESVNTFALQYAEENKQYEDISASFQAIAESTEAYSDQLVSVVGMYNVMGFTEEEGQRKSLNDTYENIYSSVVETENEYLINLLLDMRLNETKYINTNNSVNLTKFNDLLKEFTKSLSEQNLSEEEARKLNSDVLGYKMTMTSIRSGLTSAQQIVNDFSTISSEVESKVREVNLAAEELSKQMTEEQKATQQVISTLLIVIGLVALLIIVVTGFILNRSISKSIQNLKKGAERMGSGDLSYRVEIKGKDEMSELAVSFNKMADKMHQSLLKVLEASKVLGDSSGKLTAIAQQTSVQTTEVSEAINQVAIGSQEQASQIDESTNLIDLVTVAIQRTEKANEEIVKALQNAEKDSQSGIEKVYGLEKISSSFIQLAKHLSDEVNQATEQSKKINNIVSTIQEIADSTNLLALNAAIESARAGEHGRGFAVVADEVRKLAERSKQEAEEIYQLISNMTNQMNFLSKEAEKFNLYQKEQSKSVEETKDAFTSITEQVYNMNDKMKGAQTSVSEISNANEDLKRKIHEISIISEQAVATAEEVAASSENQTESIEQLSGAAQNLHALSQELEAEVNEFKLDEEEELESTEEMMVDYDEEIVDHVDDVEDYQEEKFIADEEAASALEENQDGTKDK</sequence>
<comment type="subcellular location">
    <subcellularLocation>
        <location evidence="1">Cell membrane</location>
    </subcellularLocation>
</comment>
<dbReference type="Gene3D" id="1.10.287.950">
    <property type="entry name" value="Methyl-accepting chemotaxis protein"/>
    <property type="match status" value="1"/>
</dbReference>
<feature type="coiled-coil region" evidence="7">
    <location>
        <begin position="244"/>
        <end position="271"/>
    </location>
</feature>
<evidence type="ECO:0000256" key="3">
    <source>
        <dbReference type="ARBA" id="ARBA00023136"/>
    </source>
</evidence>
<feature type="coiled-coil region" evidence="7">
    <location>
        <begin position="631"/>
        <end position="704"/>
    </location>
</feature>
<evidence type="ECO:0000256" key="7">
    <source>
        <dbReference type="SAM" id="Coils"/>
    </source>
</evidence>
<dbReference type="AlphaFoldDB" id="A0A841Q1R4"/>
<feature type="coiled-coil region" evidence="7">
    <location>
        <begin position="414"/>
        <end position="476"/>
    </location>
</feature>
<keyword evidence="12" id="KW-1185">Reference proteome</keyword>
<dbReference type="SMART" id="SM01358">
    <property type="entry name" value="HBM"/>
    <property type="match status" value="1"/>
</dbReference>
<keyword evidence="4 6" id="KW-0807">Transducer</keyword>
<dbReference type="Pfam" id="PF00015">
    <property type="entry name" value="MCPsignal"/>
    <property type="match status" value="1"/>
</dbReference>
<dbReference type="GO" id="GO:0005886">
    <property type="term" value="C:plasma membrane"/>
    <property type="evidence" value="ECO:0007669"/>
    <property type="project" value="UniProtKB-SubCell"/>
</dbReference>
<feature type="transmembrane region" description="Helical" evidence="8">
    <location>
        <begin position="9"/>
        <end position="30"/>
    </location>
</feature>
<name>A0A841Q1R4_9BACI</name>
<feature type="domain" description="HAMP" evidence="10">
    <location>
        <begin position="300"/>
        <end position="352"/>
    </location>
</feature>
<dbReference type="Gene3D" id="6.10.340.10">
    <property type="match status" value="1"/>
</dbReference>
<dbReference type="SMART" id="SM00304">
    <property type="entry name" value="HAMP"/>
    <property type="match status" value="1"/>
</dbReference>
<keyword evidence="8" id="KW-1133">Transmembrane helix</keyword>
<evidence type="ECO:0000259" key="10">
    <source>
        <dbReference type="PROSITE" id="PS50885"/>
    </source>
</evidence>
<keyword evidence="7" id="KW-0175">Coiled coil</keyword>
<gene>
    <name evidence="11" type="ORF">HNQ94_000573</name>
</gene>
<dbReference type="PROSITE" id="PS50111">
    <property type="entry name" value="CHEMOTAXIS_TRANSDUC_2"/>
    <property type="match status" value="1"/>
</dbReference>
<keyword evidence="8" id="KW-0812">Transmembrane</keyword>
<evidence type="ECO:0000256" key="8">
    <source>
        <dbReference type="SAM" id="Phobius"/>
    </source>
</evidence>
<keyword evidence="3 8" id="KW-0472">Membrane</keyword>
<evidence type="ECO:0000256" key="2">
    <source>
        <dbReference type="ARBA" id="ARBA00022475"/>
    </source>
</evidence>
<dbReference type="PROSITE" id="PS50885">
    <property type="entry name" value="HAMP"/>
    <property type="match status" value="1"/>
</dbReference>
<evidence type="ECO:0000313" key="11">
    <source>
        <dbReference type="EMBL" id="MBB6452152.1"/>
    </source>
</evidence>
<accession>A0A841Q1R4</accession>
<dbReference type="Proteomes" id="UP000581688">
    <property type="component" value="Unassembled WGS sequence"/>
</dbReference>
<dbReference type="PANTHER" id="PTHR32089">
    <property type="entry name" value="METHYL-ACCEPTING CHEMOTAXIS PROTEIN MCPB"/>
    <property type="match status" value="1"/>
</dbReference>
<evidence type="ECO:0000256" key="6">
    <source>
        <dbReference type="PROSITE-ProRule" id="PRU00284"/>
    </source>
</evidence>
<evidence type="ECO:0000256" key="4">
    <source>
        <dbReference type="ARBA" id="ARBA00023224"/>
    </source>
</evidence>
<dbReference type="InterPro" id="IPR003660">
    <property type="entry name" value="HAMP_dom"/>
</dbReference>
<comment type="similarity">
    <text evidence="5">Belongs to the methyl-accepting chemotaxis (MCP) protein family.</text>
</comment>
<proteinExistence type="inferred from homology"/>
<dbReference type="InterPro" id="IPR004089">
    <property type="entry name" value="MCPsignal_dom"/>
</dbReference>
<feature type="transmembrane region" description="Helical" evidence="8">
    <location>
        <begin position="275"/>
        <end position="298"/>
    </location>
</feature>
<dbReference type="SMART" id="SM00283">
    <property type="entry name" value="MA"/>
    <property type="match status" value="1"/>
</dbReference>
<comment type="caution">
    <text evidence="11">The sequence shown here is derived from an EMBL/GenBank/DDBJ whole genome shotgun (WGS) entry which is preliminary data.</text>
</comment>
<evidence type="ECO:0000256" key="5">
    <source>
        <dbReference type="ARBA" id="ARBA00029447"/>
    </source>
</evidence>
<evidence type="ECO:0000256" key="1">
    <source>
        <dbReference type="ARBA" id="ARBA00004236"/>
    </source>
</evidence>
<protein>
    <submittedName>
        <fullName evidence="11">Methyl-accepting chemotaxis protein</fullName>
    </submittedName>
</protein>
<evidence type="ECO:0000313" key="12">
    <source>
        <dbReference type="Proteomes" id="UP000581688"/>
    </source>
</evidence>
<dbReference type="PANTHER" id="PTHR32089:SF112">
    <property type="entry name" value="LYSOZYME-LIKE PROTEIN-RELATED"/>
    <property type="match status" value="1"/>
</dbReference>
<evidence type="ECO:0000259" key="9">
    <source>
        <dbReference type="PROSITE" id="PS50111"/>
    </source>
</evidence>
<dbReference type="InterPro" id="IPR032255">
    <property type="entry name" value="HBM"/>
</dbReference>
<dbReference type="SUPFAM" id="SSF58104">
    <property type="entry name" value="Methyl-accepting chemotaxis protein (MCP) signaling domain"/>
    <property type="match status" value="1"/>
</dbReference>
<dbReference type="GO" id="GO:0007165">
    <property type="term" value="P:signal transduction"/>
    <property type="evidence" value="ECO:0007669"/>
    <property type="project" value="UniProtKB-KW"/>
</dbReference>